<protein>
    <submittedName>
        <fullName evidence="2">Uncharacterized protein</fullName>
    </submittedName>
</protein>
<dbReference type="EMBL" id="KL367517">
    <property type="protein sequence ID" value="KFD67208.1"/>
    <property type="molecule type" value="Genomic_DNA"/>
</dbReference>
<accession>A0A085M2S9</accession>
<feature type="region of interest" description="Disordered" evidence="1">
    <location>
        <begin position="49"/>
        <end position="88"/>
    </location>
</feature>
<proteinExistence type="predicted"/>
<reference evidence="2 4" key="1">
    <citation type="journal article" date="2014" name="Nat. Genet.">
        <title>Genome and transcriptome of the porcine whipworm Trichuris suis.</title>
        <authorList>
            <person name="Jex A.R."/>
            <person name="Nejsum P."/>
            <person name="Schwarz E.M."/>
            <person name="Hu L."/>
            <person name="Young N.D."/>
            <person name="Hall R.S."/>
            <person name="Korhonen P.K."/>
            <person name="Liao S."/>
            <person name="Thamsborg S."/>
            <person name="Xia J."/>
            <person name="Xu P."/>
            <person name="Wang S."/>
            <person name="Scheerlinck J.P."/>
            <person name="Hofmann A."/>
            <person name="Sternberg P.W."/>
            <person name="Wang J."/>
            <person name="Gasser R.B."/>
        </authorList>
    </citation>
    <scope>NUCLEOTIDE SEQUENCE [LARGE SCALE GENOMIC DNA]</scope>
    <source>
        <strain evidence="3">DCEP-RM93F</strain>
        <strain evidence="2">DCEP-RM93M</strain>
    </source>
</reference>
<sequence>MHDRRAPDTQTRPVNGGPRARLSNKATLLSANCAKQTCTHSIETCERKRSVKNLNGNKGKRETETERDGVGKRKREGQTKTKKGRNSLDKICHEPVAGQIVCASEHL</sequence>
<feature type="region of interest" description="Disordered" evidence="1">
    <location>
        <begin position="1"/>
        <end position="21"/>
    </location>
</feature>
<dbReference type="Proteomes" id="UP000030764">
    <property type="component" value="Unassembled WGS sequence"/>
</dbReference>
<evidence type="ECO:0000256" key="1">
    <source>
        <dbReference type="SAM" id="MobiDB-lite"/>
    </source>
</evidence>
<dbReference type="Proteomes" id="UP000030758">
    <property type="component" value="Unassembled WGS sequence"/>
</dbReference>
<organism evidence="2 4">
    <name type="scientific">Trichuris suis</name>
    <name type="common">pig whipworm</name>
    <dbReference type="NCBI Taxonomy" id="68888"/>
    <lineage>
        <taxon>Eukaryota</taxon>
        <taxon>Metazoa</taxon>
        <taxon>Ecdysozoa</taxon>
        <taxon>Nematoda</taxon>
        <taxon>Enoplea</taxon>
        <taxon>Dorylaimia</taxon>
        <taxon>Trichinellida</taxon>
        <taxon>Trichuridae</taxon>
        <taxon>Trichuris</taxon>
    </lineage>
</organism>
<name>A0A085M2S9_9BILA</name>
<keyword evidence="4" id="KW-1185">Reference proteome</keyword>
<evidence type="ECO:0000313" key="4">
    <source>
        <dbReference type="Proteomes" id="UP000030764"/>
    </source>
</evidence>
<evidence type="ECO:0000313" key="2">
    <source>
        <dbReference type="EMBL" id="KFD51525.1"/>
    </source>
</evidence>
<evidence type="ECO:0000313" key="3">
    <source>
        <dbReference type="EMBL" id="KFD67208.1"/>
    </source>
</evidence>
<feature type="compositionally biased region" description="Basic and acidic residues" evidence="1">
    <location>
        <begin position="59"/>
        <end position="79"/>
    </location>
</feature>
<gene>
    <name evidence="2" type="ORF">M513_07575</name>
    <name evidence="3" type="ORF">M514_07575</name>
</gene>
<dbReference type="AlphaFoldDB" id="A0A085M2S9"/>
<dbReference type="EMBL" id="KL363238">
    <property type="protein sequence ID" value="KFD51525.1"/>
    <property type="molecule type" value="Genomic_DNA"/>
</dbReference>